<keyword evidence="1" id="KW-0472">Membrane</keyword>
<name>A0AAJ5W0K0_9MICO</name>
<proteinExistence type="predicted"/>
<evidence type="ECO:0000256" key="1">
    <source>
        <dbReference type="SAM" id="Phobius"/>
    </source>
</evidence>
<evidence type="ECO:0000313" key="2">
    <source>
        <dbReference type="EMBL" id="WEK13886.1"/>
    </source>
</evidence>
<protein>
    <submittedName>
        <fullName evidence="2">Uncharacterized protein</fullName>
    </submittedName>
</protein>
<sequence>MARTIRVAGVPADFRVPRGWPVPTDRWIRTNAFWVPPADWTPTTHLRPAPRGWRFWQPNPLWSQSQAQLYRRARIWLYAGFTLMLLGVGSRILGSVTRDDAFALLSFALLGVALASYIVHAVVWARITRGTLQRFAEIAEESRRRYLTREYQRYLLDAG</sequence>
<reference evidence="2" key="1">
    <citation type="submission" date="2023-03" db="EMBL/GenBank/DDBJ databases">
        <title>Andean soil-derived lignocellulolytic bacterial consortium as a source of novel taxa and putative plastic-active enzymes.</title>
        <authorList>
            <person name="Diaz-Garcia L."/>
            <person name="Chuvochina M."/>
            <person name="Feuerriegel G."/>
            <person name="Bunk B."/>
            <person name="Sproer C."/>
            <person name="Streit W.R."/>
            <person name="Rodriguez L.M."/>
            <person name="Overmann J."/>
            <person name="Jimenez D.J."/>
        </authorList>
    </citation>
    <scope>NUCLEOTIDE SEQUENCE</scope>
    <source>
        <strain evidence="2">MAG 4610</strain>
    </source>
</reference>
<gene>
    <name evidence="2" type="ORF">P0Y48_01350</name>
</gene>
<accession>A0AAJ5W0K0</accession>
<keyword evidence="1" id="KW-1133">Transmembrane helix</keyword>
<dbReference type="AlphaFoldDB" id="A0AAJ5W0K0"/>
<feature type="transmembrane region" description="Helical" evidence="1">
    <location>
        <begin position="75"/>
        <end position="96"/>
    </location>
</feature>
<organism evidence="2 3">
    <name type="scientific">Candidatus Microbacterium phytovorans</name>
    <dbReference type="NCBI Taxonomy" id="3121374"/>
    <lineage>
        <taxon>Bacteria</taxon>
        <taxon>Bacillati</taxon>
        <taxon>Actinomycetota</taxon>
        <taxon>Actinomycetes</taxon>
        <taxon>Micrococcales</taxon>
        <taxon>Microbacteriaceae</taxon>
        <taxon>Microbacterium</taxon>
    </lineage>
</organism>
<feature type="transmembrane region" description="Helical" evidence="1">
    <location>
        <begin position="102"/>
        <end position="125"/>
    </location>
</feature>
<keyword evidence="1" id="KW-0812">Transmembrane</keyword>
<dbReference type="Proteomes" id="UP001213972">
    <property type="component" value="Chromosome"/>
</dbReference>
<evidence type="ECO:0000313" key="3">
    <source>
        <dbReference type="Proteomes" id="UP001213972"/>
    </source>
</evidence>
<dbReference type="EMBL" id="CP119321">
    <property type="protein sequence ID" value="WEK13886.1"/>
    <property type="molecule type" value="Genomic_DNA"/>
</dbReference>